<organism evidence="2 3">
    <name type="scientific">Marchantia polymorpha subsp. ruderalis</name>
    <dbReference type="NCBI Taxonomy" id="1480154"/>
    <lineage>
        <taxon>Eukaryota</taxon>
        <taxon>Viridiplantae</taxon>
        <taxon>Streptophyta</taxon>
        <taxon>Embryophyta</taxon>
        <taxon>Marchantiophyta</taxon>
        <taxon>Marchantiopsida</taxon>
        <taxon>Marchantiidae</taxon>
        <taxon>Marchantiales</taxon>
        <taxon>Marchantiaceae</taxon>
        <taxon>Marchantia</taxon>
    </lineage>
</organism>
<keyword evidence="3" id="KW-1185">Reference proteome</keyword>
<gene>
    <name evidence="2" type="ORF">AXG93_4638s1010</name>
</gene>
<proteinExistence type="predicted"/>
<dbReference type="Proteomes" id="UP000077202">
    <property type="component" value="Unassembled WGS sequence"/>
</dbReference>
<evidence type="ECO:0000313" key="3">
    <source>
        <dbReference type="Proteomes" id="UP000077202"/>
    </source>
</evidence>
<feature type="compositionally biased region" description="Basic and acidic residues" evidence="1">
    <location>
        <begin position="25"/>
        <end position="34"/>
    </location>
</feature>
<accession>A0A176W143</accession>
<evidence type="ECO:0000256" key="1">
    <source>
        <dbReference type="SAM" id="MobiDB-lite"/>
    </source>
</evidence>
<dbReference type="AlphaFoldDB" id="A0A176W143"/>
<protein>
    <submittedName>
        <fullName evidence="2">Uncharacterized protein</fullName>
    </submittedName>
</protein>
<evidence type="ECO:0000313" key="2">
    <source>
        <dbReference type="EMBL" id="OAE26777.1"/>
    </source>
</evidence>
<comment type="caution">
    <text evidence="2">The sequence shown here is derived from an EMBL/GenBank/DDBJ whole genome shotgun (WGS) entry which is preliminary data.</text>
</comment>
<dbReference type="EMBL" id="LVLJ01002114">
    <property type="protein sequence ID" value="OAE26777.1"/>
    <property type="molecule type" value="Genomic_DNA"/>
</dbReference>
<feature type="region of interest" description="Disordered" evidence="1">
    <location>
        <begin position="25"/>
        <end position="47"/>
    </location>
</feature>
<sequence>MSLRIRSSKGQKPVYGLGQIEQKRSIKLSRENQPDRSSALCKDVSIHPEDTSARRAYPISGPSDVDVPRRRAVSFPAAMRITERRLLTPGQRNSVFSTQELSINPSTFNPNDGILYLERPRTGNANPVLLIVIVSVFHGDHDS</sequence>
<name>A0A176W143_MARPO</name>
<reference evidence="2" key="1">
    <citation type="submission" date="2016-03" db="EMBL/GenBank/DDBJ databases">
        <title>Mechanisms controlling the formation of the plant cell surface in tip-growing cells are functionally conserved among land plants.</title>
        <authorList>
            <person name="Honkanen S."/>
            <person name="Jones V.A."/>
            <person name="Morieri G."/>
            <person name="Champion C."/>
            <person name="Hetherington A.J."/>
            <person name="Kelly S."/>
            <person name="Saint-Marcoux D."/>
            <person name="Proust H."/>
            <person name="Prescott H."/>
            <person name="Dolan L."/>
        </authorList>
    </citation>
    <scope>NUCLEOTIDE SEQUENCE [LARGE SCALE GENOMIC DNA]</scope>
    <source>
        <tissue evidence="2">Whole gametophyte</tissue>
    </source>
</reference>